<feature type="chain" id="PRO_5042096256" evidence="1">
    <location>
        <begin position="19"/>
        <end position="157"/>
    </location>
</feature>
<name>A0AAD6HUN0_9EURO</name>
<dbReference type="EMBL" id="JAQJAN010000002">
    <property type="protein sequence ID" value="KAJ5738020.1"/>
    <property type="molecule type" value="Genomic_DNA"/>
</dbReference>
<keyword evidence="3" id="KW-1185">Reference proteome</keyword>
<accession>A0AAD6HUN0</accession>
<dbReference type="Gene3D" id="2.40.160.20">
    <property type="match status" value="1"/>
</dbReference>
<evidence type="ECO:0000313" key="3">
    <source>
        <dbReference type="Proteomes" id="UP001215712"/>
    </source>
</evidence>
<dbReference type="AlphaFoldDB" id="A0AAD6HUN0"/>
<evidence type="ECO:0000313" key="2">
    <source>
        <dbReference type="EMBL" id="KAJ5738020.1"/>
    </source>
</evidence>
<evidence type="ECO:0000256" key="1">
    <source>
        <dbReference type="SAM" id="SignalP"/>
    </source>
</evidence>
<gene>
    <name evidence="2" type="ORF">N7493_001175</name>
</gene>
<reference evidence="2" key="2">
    <citation type="submission" date="2023-01" db="EMBL/GenBank/DDBJ databases">
        <authorList>
            <person name="Petersen C."/>
        </authorList>
    </citation>
    <scope>NUCLEOTIDE SEQUENCE</scope>
    <source>
        <strain evidence="2">IBT 17514</strain>
    </source>
</reference>
<organism evidence="2 3">
    <name type="scientific">Penicillium malachiteum</name>
    <dbReference type="NCBI Taxonomy" id="1324776"/>
    <lineage>
        <taxon>Eukaryota</taxon>
        <taxon>Fungi</taxon>
        <taxon>Dikarya</taxon>
        <taxon>Ascomycota</taxon>
        <taxon>Pezizomycotina</taxon>
        <taxon>Eurotiomycetes</taxon>
        <taxon>Eurotiomycetidae</taxon>
        <taxon>Eurotiales</taxon>
        <taxon>Aspergillaceae</taxon>
        <taxon>Penicillium</taxon>
    </lineage>
</organism>
<comment type="caution">
    <text evidence="2">The sequence shown here is derived from an EMBL/GenBank/DDBJ whole genome shotgun (WGS) entry which is preliminary data.</text>
</comment>
<sequence>MKLTCLFSLATLAVSVLGSRPTPEPKFTFLFSANLTRGPQIIYETNEVGTEVKAFQALTAGGTVRGPKLNATIVSGTALASANSDGTIEADASWLIKTHDGAMILVTEKAKIPYINVLFETSSTNYTWLNNVTAWASPQDGAMGSYSLNYWHISSDS</sequence>
<reference evidence="2" key="1">
    <citation type="journal article" date="2023" name="IMA Fungus">
        <title>Comparative genomic study of the Penicillium genus elucidates a diverse pangenome and 15 lateral gene transfer events.</title>
        <authorList>
            <person name="Petersen C."/>
            <person name="Sorensen T."/>
            <person name="Nielsen M.R."/>
            <person name="Sondergaard T.E."/>
            <person name="Sorensen J.L."/>
            <person name="Fitzpatrick D.A."/>
            <person name="Frisvad J.C."/>
            <person name="Nielsen K.L."/>
        </authorList>
    </citation>
    <scope>NUCLEOTIDE SEQUENCE</scope>
    <source>
        <strain evidence="2">IBT 17514</strain>
    </source>
</reference>
<dbReference type="Proteomes" id="UP001215712">
    <property type="component" value="Unassembled WGS sequence"/>
</dbReference>
<proteinExistence type="predicted"/>
<protein>
    <submittedName>
        <fullName evidence="2">Uncharacterized protein</fullName>
    </submittedName>
</protein>
<feature type="signal peptide" evidence="1">
    <location>
        <begin position="1"/>
        <end position="18"/>
    </location>
</feature>
<dbReference type="Pfam" id="PF11578">
    <property type="entry name" value="DUF3237"/>
    <property type="match status" value="1"/>
</dbReference>
<keyword evidence="1" id="KW-0732">Signal</keyword>